<keyword evidence="5 7" id="KW-0067">ATP-binding</keyword>
<dbReference type="InterPro" id="IPR046336">
    <property type="entry name" value="Lon_prtase_N_sf"/>
</dbReference>
<dbReference type="STRING" id="187101.VC03_03675"/>
<keyword evidence="15" id="KW-1185">Reference proteome</keyword>
<comment type="subcellular location">
    <subcellularLocation>
        <location evidence="7">Cytoplasm</location>
    </subcellularLocation>
</comment>
<dbReference type="Gene3D" id="3.40.50.300">
    <property type="entry name" value="P-loop containing nucleotide triphosphate hydrolases"/>
    <property type="match status" value="1"/>
</dbReference>
<dbReference type="GO" id="GO:0016887">
    <property type="term" value="F:ATP hydrolysis activity"/>
    <property type="evidence" value="ECO:0007669"/>
    <property type="project" value="InterPro"/>
</dbReference>
<dbReference type="InterPro" id="IPR003959">
    <property type="entry name" value="ATPase_AAA_core"/>
</dbReference>
<dbReference type="GO" id="GO:0005737">
    <property type="term" value="C:cytoplasm"/>
    <property type="evidence" value="ECO:0007669"/>
    <property type="project" value="UniProtKB-SubCell"/>
</dbReference>
<dbReference type="EMBL" id="CP011280">
    <property type="protein sequence ID" value="AKC95612.1"/>
    <property type="molecule type" value="Genomic_DNA"/>
</dbReference>
<dbReference type="SMART" id="SM00382">
    <property type="entry name" value="AAA"/>
    <property type="match status" value="1"/>
</dbReference>
<feature type="binding site" evidence="9">
    <location>
        <begin position="355"/>
        <end position="362"/>
    </location>
    <ligand>
        <name>ATP</name>
        <dbReference type="ChEBI" id="CHEBI:30616"/>
    </ligand>
</feature>
<dbReference type="Gene3D" id="3.30.230.10">
    <property type="match status" value="1"/>
</dbReference>
<evidence type="ECO:0000313" key="15">
    <source>
        <dbReference type="Proteomes" id="UP000033103"/>
    </source>
</evidence>
<dbReference type="InterPro" id="IPR027065">
    <property type="entry name" value="Lon_Prtase"/>
</dbReference>
<keyword evidence="2 7" id="KW-0547">Nucleotide-binding</keyword>
<dbReference type="OrthoDB" id="9803599at2"/>
<dbReference type="SUPFAM" id="SSF88697">
    <property type="entry name" value="PUA domain-like"/>
    <property type="match status" value="1"/>
</dbReference>
<dbReference type="AlphaFoldDB" id="A0A0E3ZCE8"/>
<dbReference type="RefSeq" id="WP_046328718.1">
    <property type="nucleotide sequence ID" value="NZ_CP011280.1"/>
</dbReference>
<dbReference type="PATRIC" id="fig|1069640.6.peg.725"/>
<dbReference type="GO" id="GO:0030163">
    <property type="term" value="P:protein catabolic process"/>
    <property type="evidence" value="ECO:0007669"/>
    <property type="project" value="InterPro"/>
</dbReference>
<evidence type="ECO:0000256" key="3">
    <source>
        <dbReference type="ARBA" id="ARBA00022801"/>
    </source>
</evidence>
<dbReference type="InterPro" id="IPR004815">
    <property type="entry name" value="Lon_bac/euk-typ"/>
</dbReference>
<dbReference type="Pfam" id="PF02190">
    <property type="entry name" value="LON_substr_bdg"/>
    <property type="match status" value="1"/>
</dbReference>
<dbReference type="PIRSF" id="PIRSF001174">
    <property type="entry name" value="Lon_proteas"/>
    <property type="match status" value="1"/>
</dbReference>
<dbReference type="GO" id="GO:0004252">
    <property type="term" value="F:serine-type endopeptidase activity"/>
    <property type="evidence" value="ECO:0007669"/>
    <property type="project" value="UniProtKB-UniRule"/>
</dbReference>
<dbReference type="EC" id="3.4.21.53" evidence="7"/>
<dbReference type="PRINTS" id="PR00830">
    <property type="entry name" value="ENDOLAPTASE"/>
</dbReference>
<keyword evidence="4 7" id="KW-0720">Serine protease</keyword>
<accession>A0A0E3ZCE8</accession>
<dbReference type="Gene3D" id="1.10.8.60">
    <property type="match status" value="1"/>
</dbReference>
<evidence type="ECO:0000256" key="4">
    <source>
        <dbReference type="ARBA" id="ARBA00022825"/>
    </source>
</evidence>
<dbReference type="PROSITE" id="PS01046">
    <property type="entry name" value="LON_SER"/>
    <property type="match status" value="1"/>
</dbReference>
<keyword evidence="1 7" id="KW-0645">Protease</keyword>
<dbReference type="SUPFAM" id="SSF52540">
    <property type="entry name" value="P-loop containing nucleoside triphosphate hydrolases"/>
    <property type="match status" value="1"/>
</dbReference>
<evidence type="ECO:0000313" key="14">
    <source>
        <dbReference type="EMBL" id="AKC95612.1"/>
    </source>
</evidence>
<dbReference type="InterPro" id="IPR003111">
    <property type="entry name" value="Lon_prtase_N"/>
</dbReference>
<evidence type="ECO:0000259" key="12">
    <source>
        <dbReference type="PROSITE" id="PS51786"/>
    </source>
</evidence>
<comment type="subunit">
    <text evidence="7">Homohexamer. Organized in a ring with a central cavity.</text>
</comment>
<dbReference type="InterPro" id="IPR008268">
    <property type="entry name" value="Peptidase_S16_AS"/>
</dbReference>
<dbReference type="InterPro" id="IPR054594">
    <property type="entry name" value="Lon_lid"/>
</dbReference>
<dbReference type="Pfam" id="PF00004">
    <property type="entry name" value="AAA"/>
    <property type="match status" value="1"/>
</dbReference>
<protein>
    <recommendedName>
        <fullName evidence="7">Lon protease</fullName>
        <ecNumber evidence="7">3.4.21.53</ecNumber>
    </recommendedName>
</protein>
<comment type="similarity">
    <text evidence="7 10 11">Belongs to the peptidase S16 family.</text>
</comment>
<dbReference type="PANTHER" id="PTHR10046">
    <property type="entry name" value="ATP DEPENDENT LON PROTEASE FAMILY MEMBER"/>
    <property type="match status" value="1"/>
</dbReference>
<dbReference type="SMART" id="SM00464">
    <property type="entry name" value="LON"/>
    <property type="match status" value="1"/>
</dbReference>
<dbReference type="KEGG" id="sns:VC03_03675"/>
<proteinExistence type="inferred from homology"/>
<evidence type="ECO:0000256" key="2">
    <source>
        <dbReference type="ARBA" id="ARBA00022741"/>
    </source>
</evidence>
<dbReference type="GO" id="GO:0005524">
    <property type="term" value="F:ATP binding"/>
    <property type="evidence" value="ECO:0007669"/>
    <property type="project" value="UniProtKB-KW"/>
</dbReference>
<dbReference type="NCBIfam" id="TIGR00763">
    <property type="entry name" value="lon"/>
    <property type="match status" value="1"/>
</dbReference>
<sequence>MTALIPTKEVAVMPGVETSLLLGRQYSITAAYEAINSNDKKIVLSLQKNIESDIVDEKGIEEYGIIAEAIKIYKLDNETYRLVVKGKSRVKLSKIQFNEEQKCFFTEYSMVRTNKDLVDNSINSAESILKSAGVVLSLMKDMINEHLMLNVNSIEELIDLLVYKIPFETHVKQYYLSLRSLQQRVDTFYEDIKIESQKMIIENDINSKLKQNLDESQKNYYLKEKMKVLKEELGEDTSNNDVLDNLEKRINEKVMPDGLREKLKKEIKKLRSNVGYSADYNVTLNYIEVVLDLPFEASKEEEYDIKKVKKILDQDHYGLKEVKDTILEFLSVMKLKEQKESKAEKKISTILCLIGPPGVGKTSFATSIARALNRKFEKISLGGINDESEIRGHRKTYVGAMPGRIIEAIKRTGVNNPVILLDEIDKLDSNFRGDPASALLEVLDPAQNSKFEDHFIDYPYDLSNVLFICTANNYQTIPEPLYDRMEVIELESYTEMEKLNIAKKYLLPQVKEETEISLKLSDEVIQKIIGEYTREAGVRNLKREFLKIARKIARDILETGKKIHRITKQNISKYLGPERFKPEKQMQKEPKIGTVTGLAWTAVGGTTLEVQAVKMEGTGKLLLTGKLGEVMQESAQVAYSYVRSVKDKLKITEHFEKDYDIHLHFPEGAVPKDGPSAGVTITTAIISVLLQKGVRQDLAMTGEITINGDVLPVGGIKEKVIAANRIGIREVILPFENKVDTTLLPKEILNEMIFHFVKNYNEILNIAFTKEVKNK</sequence>
<dbReference type="Gene3D" id="1.20.5.5270">
    <property type="match status" value="1"/>
</dbReference>
<dbReference type="InterPro" id="IPR027417">
    <property type="entry name" value="P-loop_NTPase"/>
</dbReference>
<dbReference type="InterPro" id="IPR003593">
    <property type="entry name" value="AAA+_ATPase"/>
</dbReference>
<evidence type="ECO:0000256" key="5">
    <source>
        <dbReference type="ARBA" id="ARBA00022840"/>
    </source>
</evidence>
<feature type="active site" evidence="8 10">
    <location>
        <position position="676"/>
    </location>
</feature>
<evidence type="ECO:0000256" key="7">
    <source>
        <dbReference type="PIRNR" id="PIRNR001174"/>
    </source>
</evidence>
<dbReference type="HOGENOM" id="CLU_004109_4_3_0"/>
<dbReference type="InterPro" id="IPR008269">
    <property type="entry name" value="Lon_proteolytic"/>
</dbReference>
<feature type="domain" description="Lon proteolytic" evidence="12">
    <location>
        <begin position="589"/>
        <end position="770"/>
    </location>
</feature>
<evidence type="ECO:0000256" key="8">
    <source>
        <dbReference type="PIRSR" id="PIRSR001174-1"/>
    </source>
</evidence>
<dbReference type="PROSITE" id="PS51786">
    <property type="entry name" value="LON_PROTEOLYTIC"/>
    <property type="match status" value="1"/>
</dbReference>
<gene>
    <name evidence="14" type="ORF">VC03_03675</name>
</gene>
<evidence type="ECO:0000259" key="13">
    <source>
        <dbReference type="PROSITE" id="PS51787"/>
    </source>
</evidence>
<dbReference type="InterPro" id="IPR015947">
    <property type="entry name" value="PUA-like_sf"/>
</dbReference>
<feature type="domain" description="Lon N-terminal" evidence="13">
    <location>
        <begin position="2"/>
        <end position="196"/>
    </location>
</feature>
<keyword evidence="3 7" id="KW-0378">Hydrolase</keyword>
<evidence type="ECO:0000256" key="6">
    <source>
        <dbReference type="ARBA" id="ARBA00050665"/>
    </source>
</evidence>
<evidence type="ECO:0000256" key="10">
    <source>
        <dbReference type="PROSITE-ProRule" id="PRU01122"/>
    </source>
</evidence>
<evidence type="ECO:0000256" key="11">
    <source>
        <dbReference type="RuleBase" id="RU000591"/>
    </source>
</evidence>
<feature type="active site" evidence="8 10">
    <location>
        <position position="719"/>
    </location>
</feature>
<dbReference type="GO" id="GO:0006508">
    <property type="term" value="P:proteolysis"/>
    <property type="evidence" value="ECO:0007669"/>
    <property type="project" value="UniProtKB-KW"/>
</dbReference>
<dbReference type="FunFam" id="3.40.50.300:FF:000021">
    <property type="entry name" value="Lon protease homolog"/>
    <property type="match status" value="1"/>
</dbReference>
<dbReference type="GO" id="GO:0004176">
    <property type="term" value="F:ATP-dependent peptidase activity"/>
    <property type="evidence" value="ECO:0007669"/>
    <property type="project" value="UniProtKB-UniRule"/>
</dbReference>
<dbReference type="SUPFAM" id="SSF54211">
    <property type="entry name" value="Ribosomal protein S5 domain 2-like"/>
    <property type="match status" value="1"/>
</dbReference>
<evidence type="ECO:0000256" key="9">
    <source>
        <dbReference type="PIRSR" id="PIRSR001174-2"/>
    </source>
</evidence>
<dbReference type="Gene3D" id="1.20.58.1480">
    <property type="match status" value="1"/>
</dbReference>
<dbReference type="InterPro" id="IPR014721">
    <property type="entry name" value="Ribsml_uS5_D2-typ_fold_subgr"/>
</dbReference>
<keyword evidence="7" id="KW-0963">Cytoplasm</keyword>
<dbReference type="Proteomes" id="UP000033103">
    <property type="component" value="Chromosome"/>
</dbReference>
<dbReference type="CDD" id="cd19500">
    <property type="entry name" value="RecA-like_Lon"/>
    <property type="match status" value="1"/>
</dbReference>
<dbReference type="Pfam" id="PF05362">
    <property type="entry name" value="Lon_C"/>
    <property type="match status" value="1"/>
</dbReference>
<dbReference type="PROSITE" id="PS51787">
    <property type="entry name" value="LON_N"/>
    <property type="match status" value="1"/>
</dbReference>
<organism evidence="14 15">
    <name type="scientific">Sneathia vaginalis</name>
    <dbReference type="NCBI Taxonomy" id="187101"/>
    <lineage>
        <taxon>Bacteria</taxon>
        <taxon>Fusobacteriati</taxon>
        <taxon>Fusobacteriota</taxon>
        <taxon>Fusobacteriia</taxon>
        <taxon>Fusobacteriales</taxon>
        <taxon>Leptotrichiaceae</taxon>
        <taxon>Sneathia</taxon>
    </lineage>
</organism>
<dbReference type="Pfam" id="PF22667">
    <property type="entry name" value="Lon_lid"/>
    <property type="match status" value="1"/>
</dbReference>
<name>A0A0E3ZCE8_9FUSO</name>
<reference evidence="14 15" key="1">
    <citation type="journal article" date="2012" name="BMC Genomics">
        <title>Genomic sequence analysis and characterization of Sneathia amnii sp. nov.</title>
        <authorList>
            <consortium name="Vaginal Microbiome Consortium (additional members)"/>
            <person name="Harwich M.D.Jr."/>
            <person name="Serrano M.G."/>
            <person name="Fettweis J.M."/>
            <person name="Alves J.M."/>
            <person name="Reimers M.A."/>
            <person name="Buck G.A."/>
            <person name="Jefferson K.K."/>
        </authorList>
    </citation>
    <scope>NUCLEOTIDE SEQUENCE [LARGE SCALE GENOMIC DNA]</scope>
    <source>
        <strain evidence="14 15">SN35</strain>
    </source>
</reference>
<dbReference type="Gene3D" id="2.30.130.40">
    <property type="entry name" value="LON domain-like"/>
    <property type="match status" value="1"/>
</dbReference>
<evidence type="ECO:0000256" key="1">
    <source>
        <dbReference type="ARBA" id="ARBA00022670"/>
    </source>
</evidence>
<comment type="catalytic activity">
    <reaction evidence="6 7 10">
        <text>Hydrolysis of proteins in presence of ATP.</text>
        <dbReference type="EC" id="3.4.21.53"/>
    </reaction>
</comment>
<dbReference type="InterPro" id="IPR020568">
    <property type="entry name" value="Ribosomal_Su5_D2-typ_SF"/>
</dbReference>